<sequence length="361" mass="40158">MFKKNNFDDIRLFAAILVLCGHTYPLIGKPGPLILGYPLHHYGIAIFFSISGYLISHSWDRDRNVWRYFAKRCLRIFPALIVLVLLTAFFFGPLVSKLPFKEYFSNPLSLDYLNNIRLHIRYTLPGVFENNPYPNAVNGSLWSLPAEFFMYLLVPLLMLKVERLRIAFVALMAAAFIALDHWLTSRSATSGLAVFYATDIRAALEMGAFFLFGALIRLLRNEMPLKITYAIVALIGCYGIYRFGLGGPLQQIIFTGVLSYCVIAVGEASTRGLPNVARFGDFSYGVYLYAFPMQQLVIQKLGESLSPLILMVAAFIPTIVLAYLSWHCVEKYAISLKPGSTSKTGSSPNGGTSDGSHAISG</sequence>
<feature type="transmembrane region" description="Helical" evidence="2">
    <location>
        <begin position="166"/>
        <end position="183"/>
    </location>
</feature>
<name>A0ABZ3FYG0_ACHDE</name>
<dbReference type="PANTHER" id="PTHR23028">
    <property type="entry name" value="ACETYLTRANSFERASE"/>
    <property type="match status" value="1"/>
</dbReference>
<evidence type="ECO:0000313" key="4">
    <source>
        <dbReference type="EMBL" id="XAN14823.1"/>
    </source>
</evidence>
<keyword evidence="4" id="KW-0012">Acyltransferase</keyword>
<protein>
    <submittedName>
        <fullName evidence="4">Acyltransferase</fullName>
        <ecNumber evidence="4">2.3.-.-</ecNumber>
    </submittedName>
</protein>
<keyword evidence="2" id="KW-1133">Transmembrane helix</keyword>
<feature type="transmembrane region" description="Helical" evidence="2">
    <location>
        <begin position="282"/>
        <end position="298"/>
    </location>
</feature>
<feature type="transmembrane region" description="Helical" evidence="2">
    <location>
        <begin position="76"/>
        <end position="95"/>
    </location>
</feature>
<evidence type="ECO:0000259" key="3">
    <source>
        <dbReference type="Pfam" id="PF01757"/>
    </source>
</evidence>
<accession>A0ABZ3FYG0</accession>
<dbReference type="GO" id="GO:0016746">
    <property type="term" value="F:acyltransferase activity"/>
    <property type="evidence" value="ECO:0007669"/>
    <property type="project" value="UniProtKB-KW"/>
</dbReference>
<reference evidence="4 5" key="1">
    <citation type="submission" date="2024-05" db="EMBL/GenBank/DDBJ databases">
        <title>Achromobacter denitrificans. BP1, complete genome.</title>
        <authorList>
            <person name="Zhang B."/>
        </authorList>
    </citation>
    <scope>NUCLEOTIDE SEQUENCE [LARGE SCALE GENOMIC DNA]</scope>
    <source>
        <strain evidence="4 5">BP1</strain>
    </source>
</reference>
<feature type="transmembrane region" description="Helical" evidence="2">
    <location>
        <begin position="251"/>
        <end position="270"/>
    </location>
</feature>
<gene>
    <name evidence="4" type="ORF">AAIK43_26030</name>
</gene>
<feature type="transmembrane region" description="Helical" evidence="2">
    <location>
        <begin position="12"/>
        <end position="28"/>
    </location>
</feature>
<feature type="region of interest" description="Disordered" evidence="1">
    <location>
        <begin position="339"/>
        <end position="361"/>
    </location>
</feature>
<feature type="transmembrane region" description="Helical" evidence="2">
    <location>
        <begin position="34"/>
        <end position="55"/>
    </location>
</feature>
<feature type="transmembrane region" description="Helical" evidence="2">
    <location>
        <begin position="141"/>
        <end position="159"/>
    </location>
</feature>
<dbReference type="InterPro" id="IPR002656">
    <property type="entry name" value="Acyl_transf_3_dom"/>
</dbReference>
<dbReference type="Proteomes" id="UP001446337">
    <property type="component" value="Chromosome"/>
</dbReference>
<keyword evidence="2" id="KW-0472">Membrane</keyword>
<dbReference type="EC" id="2.3.-.-" evidence="4"/>
<dbReference type="InterPro" id="IPR050879">
    <property type="entry name" value="Acyltransferase_3"/>
</dbReference>
<keyword evidence="2" id="KW-0812">Transmembrane</keyword>
<dbReference type="PANTHER" id="PTHR23028:SF53">
    <property type="entry name" value="ACYL_TRANSF_3 DOMAIN-CONTAINING PROTEIN"/>
    <property type="match status" value="1"/>
</dbReference>
<evidence type="ECO:0000256" key="2">
    <source>
        <dbReference type="SAM" id="Phobius"/>
    </source>
</evidence>
<organism evidence="4 5">
    <name type="scientific">Achromobacter denitrificans</name>
    <name type="common">Alcaligenes denitrificans</name>
    <dbReference type="NCBI Taxonomy" id="32002"/>
    <lineage>
        <taxon>Bacteria</taxon>
        <taxon>Pseudomonadati</taxon>
        <taxon>Pseudomonadota</taxon>
        <taxon>Betaproteobacteria</taxon>
        <taxon>Burkholderiales</taxon>
        <taxon>Alcaligenaceae</taxon>
        <taxon>Achromobacter</taxon>
    </lineage>
</organism>
<feature type="transmembrane region" description="Helical" evidence="2">
    <location>
        <begin position="304"/>
        <end position="326"/>
    </location>
</feature>
<feature type="compositionally biased region" description="Polar residues" evidence="1">
    <location>
        <begin position="339"/>
        <end position="355"/>
    </location>
</feature>
<evidence type="ECO:0000313" key="5">
    <source>
        <dbReference type="Proteomes" id="UP001446337"/>
    </source>
</evidence>
<feature type="transmembrane region" description="Helical" evidence="2">
    <location>
        <begin position="195"/>
        <end position="215"/>
    </location>
</feature>
<feature type="transmembrane region" description="Helical" evidence="2">
    <location>
        <begin position="227"/>
        <end position="245"/>
    </location>
</feature>
<feature type="domain" description="Acyltransferase 3" evidence="3">
    <location>
        <begin position="7"/>
        <end position="326"/>
    </location>
</feature>
<dbReference type="RefSeq" id="WP_123786467.1">
    <property type="nucleotide sequence ID" value="NZ_CP154792.1"/>
</dbReference>
<keyword evidence="5" id="KW-1185">Reference proteome</keyword>
<proteinExistence type="predicted"/>
<keyword evidence="4" id="KW-0808">Transferase</keyword>
<dbReference type="Pfam" id="PF01757">
    <property type="entry name" value="Acyl_transf_3"/>
    <property type="match status" value="1"/>
</dbReference>
<dbReference type="EMBL" id="CP154792">
    <property type="protein sequence ID" value="XAN14823.1"/>
    <property type="molecule type" value="Genomic_DNA"/>
</dbReference>
<evidence type="ECO:0000256" key="1">
    <source>
        <dbReference type="SAM" id="MobiDB-lite"/>
    </source>
</evidence>